<protein>
    <submittedName>
        <fullName evidence="1">Uncharacterized protein</fullName>
    </submittedName>
</protein>
<sequence length="276" mass="30774">MNTPLNTIIDWFKTGETPTEAQFKATFLAFYHKDYPIPKESIEGLKEILQSFASAKAFEEHLSDSEAHSEYLALLDAGNLSPAHIGSWKNKLGIGNVATVDSSGQPGNAYTKTEINAFVDLLKNTDKDLTAEIGNIKKILISNDLSLDELQEIVDFIKKSRDDFEALEAGLSEDKVKLLHDYDGLNHPKNQQEFNRQIHDKVILISETRTSAVVQVTESTRFPNTLETEHVIIQARDSVTGKKINIDDYATNQIIEVNLLGGVENPINILILKVKP</sequence>
<comment type="caution">
    <text evidence="1">The sequence shown here is derived from an EMBL/GenBank/DDBJ whole genome shotgun (WGS) entry which is preliminary data.</text>
</comment>
<proteinExistence type="predicted"/>
<dbReference type="AlphaFoldDB" id="A0A511YJI2"/>
<accession>A0A511YJI2</accession>
<gene>
    <name evidence="1" type="ORF">CHA01nite_10630</name>
</gene>
<evidence type="ECO:0000313" key="2">
    <source>
        <dbReference type="Proteomes" id="UP000321863"/>
    </source>
</evidence>
<organism evidence="1 2">
    <name type="scientific">Chryseobacterium hagamense</name>
    <dbReference type="NCBI Taxonomy" id="395935"/>
    <lineage>
        <taxon>Bacteria</taxon>
        <taxon>Pseudomonadati</taxon>
        <taxon>Bacteroidota</taxon>
        <taxon>Flavobacteriia</taxon>
        <taxon>Flavobacteriales</taxon>
        <taxon>Weeksellaceae</taxon>
        <taxon>Chryseobacterium group</taxon>
        <taxon>Chryseobacterium</taxon>
    </lineage>
</organism>
<evidence type="ECO:0000313" key="1">
    <source>
        <dbReference type="EMBL" id="GEN75323.1"/>
    </source>
</evidence>
<reference evidence="1 2" key="1">
    <citation type="submission" date="2019-07" db="EMBL/GenBank/DDBJ databases">
        <title>Whole genome shotgun sequence of Chryseobacterium hagamense NBRC 105253.</title>
        <authorList>
            <person name="Hosoyama A."/>
            <person name="Uohara A."/>
            <person name="Ohji S."/>
            <person name="Ichikawa N."/>
        </authorList>
    </citation>
    <scope>NUCLEOTIDE SEQUENCE [LARGE SCALE GENOMIC DNA]</scope>
    <source>
        <strain evidence="1 2">NBRC 105253</strain>
    </source>
</reference>
<dbReference type="Proteomes" id="UP000321863">
    <property type="component" value="Unassembled WGS sequence"/>
</dbReference>
<name>A0A511YJI2_9FLAO</name>
<dbReference type="OrthoDB" id="6315383at2"/>
<keyword evidence="2" id="KW-1185">Reference proteome</keyword>
<dbReference type="EMBL" id="BJYJ01000003">
    <property type="protein sequence ID" value="GEN75323.1"/>
    <property type="molecule type" value="Genomic_DNA"/>
</dbReference>
<dbReference type="RefSeq" id="WP_146940257.1">
    <property type="nucleotide sequence ID" value="NZ_BJYJ01000003.1"/>
</dbReference>